<evidence type="ECO:0000313" key="3">
    <source>
        <dbReference type="Proteomes" id="UP001501706"/>
    </source>
</evidence>
<dbReference type="EMBL" id="BAAAEN010000001">
    <property type="protein sequence ID" value="GAA0489326.1"/>
    <property type="molecule type" value="Genomic_DNA"/>
</dbReference>
<evidence type="ECO:0000313" key="2">
    <source>
        <dbReference type="EMBL" id="GAA0489326.1"/>
    </source>
</evidence>
<dbReference type="Proteomes" id="UP001501706">
    <property type="component" value="Unassembled WGS sequence"/>
</dbReference>
<feature type="region of interest" description="Disordered" evidence="1">
    <location>
        <begin position="88"/>
        <end position="108"/>
    </location>
</feature>
<accession>A0ABP3KYB0</accession>
<gene>
    <name evidence="2" type="ORF">GCM10009097_00910</name>
</gene>
<evidence type="ECO:0000256" key="1">
    <source>
        <dbReference type="SAM" id="MobiDB-lite"/>
    </source>
</evidence>
<proteinExistence type="predicted"/>
<keyword evidence="3" id="KW-1185">Reference proteome</keyword>
<organism evidence="2 3">
    <name type="scientific">Pigmentiphaga daeguensis</name>
    <dbReference type="NCBI Taxonomy" id="414049"/>
    <lineage>
        <taxon>Bacteria</taxon>
        <taxon>Pseudomonadati</taxon>
        <taxon>Pseudomonadota</taxon>
        <taxon>Betaproteobacteria</taxon>
        <taxon>Burkholderiales</taxon>
        <taxon>Alcaligenaceae</taxon>
        <taxon>Pigmentiphaga</taxon>
    </lineage>
</organism>
<protein>
    <submittedName>
        <fullName evidence="2">Uncharacterized protein</fullName>
    </submittedName>
</protein>
<comment type="caution">
    <text evidence="2">The sequence shown here is derived from an EMBL/GenBank/DDBJ whole genome shotgun (WGS) entry which is preliminary data.</text>
</comment>
<name>A0ABP3KYB0_9BURK</name>
<sequence>MPPLSVRNSTDSLRRVPKFDDGPVVQVAARDHGGRERRLELRQAAQRTGIDRRFQVMERGRFARRGDGDGGKLLGGFRRLVLVPGGGIGGSGLGRESQGQRQDEGGTTQACEAGVIGVAILMRRSVQNRSRVEMVGHKICES</sequence>
<reference evidence="3" key="1">
    <citation type="journal article" date="2019" name="Int. J. Syst. Evol. Microbiol.">
        <title>The Global Catalogue of Microorganisms (GCM) 10K type strain sequencing project: providing services to taxonomists for standard genome sequencing and annotation.</title>
        <authorList>
            <consortium name="The Broad Institute Genomics Platform"/>
            <consortium name="The Broad Institute Genome Sequencing Center for Infectious Disease"/>
            <person name="Wu L."/>
            <person name="Ma J."/>
        </authorList>
    </citation>
    <scope>NUCLEOTIDE SEQUENCE [LARGE SCALE GENOMIC DNA]</scope>
    <source>
        <strain evidence="3">JCM 14330</strain>
    </source>
</reference>